<evidence type="ECO:0000256" key="2">
    <source>
        <dbReference type="SAM" id="SignalP"/>
    </source>
</evidence>
<feature type="chain" id="PRO_5045028959" evidence="2">
    <location>
        <begin position="21"/>
        <end position="197"/>
    </location>
</feature>
<feature type="region of interest" description="Disordered" evidence="1">
    <location>
        <begin position="114"/>
        <end position="136"/>
    </location>
</feature>
<keyword evidence="2" id="KW-0732">Signal</keyword>
<keyword evidence="5" id="KW-1185">Reference proteome</keyword>
<evidence type="ECO:0000313" key="5">
    <source>
        <dbReference type="Proteomes" id="UP001189429"/>
    </source>
</evidence>
<evidence type="ECO:0000313" key="4">
    <source>
        <dbReference type="EMBL" id="CAK0889374.1"/>
    </source>
</evidence>
<evidence type="ECO:0000256" key="1">
    <source>
        <dbReference type="SAM" id="MobiDB-lite"/>
    </source>
</evidence>
<gene>
    <name evidence="3" type="ORF">PCOR1329_LOCUS51481</name>
    <name evidence="4" type="ORF">PCOR1329_LOCUS69915</name>
</gene>
<dbReference type="EMBL" id="CAUYUJ010016246">
    <property type="protein sequence ID" value="CAK0863290.1"/>
    <property type="molecule type" value="Genomic_DNA"/>
</dbReference>
<organism evidence="3 5">
    <name type="scientific">Prorocentrum cordatum</name>
    <dbReference type="NCBI Taxonomy" id="2364126"/>
    <lineage>
        <taxon>Eukaryota</taxon>
        <taxon>Sar</taxon>
        <taxon>Alveolata</taxon>
        <taxon>Dinophyceae</taxon>
        <taxon>Prorocentrales</taxon>
        <taxon>Prorocentraceae</taxon>
        <taxon>Prorocentrum</taxon>
    </lineage>
</organism>
<evidence type="ECO:0000313" key="3">
    <source>
        <dbReference type="EMBL" id="CAK0863290.1"/>
    </source>
</evidence>
<comment type="caution">
    <text evidence="3">The sequence shown here is derived from an EMBL/GenBank/DDBJ whole genome shotgun (WGS) entry which is preliminary data.</text>
</comment>
<accession>A0ABN9UXF0</accession>
<dbReference type="EMBL" id="CAUYUJ010019202">
    <property type="protein sequence ID" value="CAK0889374.1"/>
    <property type="molecule type" value="Genomic_DNA"/>
</dbReference>
<name>A0ABN9UXF0_9DINO</name>
<sequence length="197" mass="19161">MGLPPPLLAVLALAASRCRADSQCSDGGAEPQVHDVEADDDGGAFAQLRTARAFPAMTMPPWPGSAPSGSSACTAAIGGVCFSGSVCCGDIGPGDTVASSCKCCPNGCPGSDSTDDATTTSPPLDDSVDGATTTSPPLDPFSAGAGECTAPGAIDPQDLIGDGPAKLKKAGKCGADGCTCSTGLISIGGCRTCSAMR</sequence>
<protein>
    <submittedName>
        <fullName evidence="3">Uncharacterized protein</fullName>
    </submittedName>
</protein>
<dbReference type="Proteomes" id="UP001189429">
    <property type="component" value="Unassembled WGS sequence"/>
</dbReference>
<reference evidence="3" key="1">
    <citation type="submission" date="2023-10" db="EMBL/GenBank/DDBJ databases">
        <authorList>
            <person name="Chen Y."/>
            <person name="Shah S."/>
            <person name="Dougan E. K."/>
            <person name="Thang M."/>
            <person name="Chan C."/>
        </authorList>
    </citation>
    <scope>NUCLEOTIDE SEQUENCE [LARGE SCALE GENOMIC DNA]</scope>
</reference>
<feature type="signal peptide" evidence="2">
    <location>
        <begin position="1"/>
        <end position="20"/>
    </location>
</feature>
<feature type="compositionally biased region" description="Low complexity" evidence="1">
    <location>
        <begin position="116"/>
        <end position="125"/>
    </location>
</feature>
<proteinExistence type="predicted"/>